<gene>
    <name evidence="2" type="ORF">MNBD_PLANCTO02-2650</name>
</gene>
<protein>
    <submittedName>
        <fullName evidence="2">Uncharacterized protein</fullName>
    </submittedName>
</protein>
<proteinExistence type="predicted"/>
<sequence length="122" mass="14168">MVLAHCQVKSFAMNILILTKRVVISLLIIRYRKGETLYRPAKRVNEMNRFLFQQWQTNARTIGSWLLLMGGVFLWVPSIYQLFDSQHSAGVSQSDQLSEMSKKSVKLVTKKLNHKKQQMAIK</sequence>
<feature type="transmembrane region" description="Helical" evidence="1">
    <location>
        <begin position="62"/>
        <end position="83"/>
    </location>
</feature>
<feature type="transmembrane region" description="Helical" evidence="1">
    <location>
        <begin position="12"/>
        <end position="29"/>
    </location>
</feature>
<keyword evidence="1" id="KW-0472">Membrane</keyword>
<reference evidence="2" key="1">
    <citation type="submission" date="2018-06" db="EMBL/GenBank/DDBJ databases">
        <authorList>
            <person name="Zhirakovskaya E."/>
        </authorList>
    </citation>
    <scope>NUCLEOTIDE SEQUENCE</scope>
</reference>
<evidence type="ECO:0000256" key="1">
    <source>
        <dbReference type="SAM" id="Phobius"/>
    </source>
</evidence>
<dbReference type="EMBL" id="UOGL01000344">
    <property type="protein sequence ID" value="VAX39591.1"/>
    <property type="molecule type" value="Genomic_DNA"/>
</dbReference>
<accession>A0A3B1DL01</accession>
<dbReference type="AlphaFoldDB" id="A0A3B1DL01"/>
<keyword evidence="1" id="KW-0812">Transmembrane</keyword>
<evidence type="ECO:0000313" key="2">
    <source>
        <dbReference type="EMBL" id="VAX39591.1"/>
    </source>
</evidence>
<name>A0A3B1DL01_9ZZZZ</name>
<keyword evidence="1" id="KW-1133">Transmembrane helix</keyword>
<organism evidence="2">
    <name type="scientific">hydrothermal vent metagenome</name>
    <dbReference type="NCBI Taxonomy" id="652676"/>
    <lineage>
        <taxon>unclassified sequences</taxon>
        <taxon>metagenomes</taxon>
        <taxon>ecological metagenomes</taxon>
    </lineage>
</organism>